<dbReference type="EMBL" id="JAHRHJ020000008">
    <property type="protein sequence ID" value="KAH9306507.1"/>
    <property type="molecule type" value="Genomic_DNA"/>
</dbReference>
<organism evidence="2 3">
    <name type="scientific">Taxus chinensis</name>
    <name type="common">Chinese yew</name>
    <name type="synonym">Taxus wallichiana var. chinensis</name>
    <dbReference type="NCBI Taxonomy" id="29808"/>
    <lineage>
        <taxon>Eukaryota</taxon>
        <taxon>Viridiplantae</taxon>
        <taxon>Streptophyta</taxon>
        <taxon>Embryophyta</taxon>
        <taxon>Tracheophyta</taxon>
        <taxon>Spermatophyta</taxon>
        <taxon>Pinopsida</taxon>
        <taxon>Pinidae</taxon>
        <taxon>Conifers II</taxon>
        <taxon>Cupressales</taxon>
        <taxon>Taxaceae</taxon>
        <taxon>Taxus</taxon>
    </lineage>
</organism>
<name>A0AA38FLX1_TAXCH</name>
<sequence>GDWTKAVSWSDVTELANPSTKKSYKEVLEEYKPLFFKDKNVNMLSIQDVPPHEPQFESPVFDEQMGETSGVTNTPMAGLPHTPK</sequence>
<evidence type="ECO:0000313" key="2">
    <source>
        <dbReference type="EMBL" id="KAH9306507.1"/>
    </source>
</evidence>
<gene>
    <name evidence="2" type="ORF">KI387_010911</name>
</gene>
<accession>A0AA38FLX1</accession>
<protein>
    <submittedName>
        <fullName evidence="2">Uncharacterized protein</fullName>
    </submittedName>
</protein>
<evidence type="ECO:0000313" key="3">
    <source>
        <dbReference type="Proteomes" id="UP000824469"/>
    </source>
</evidence>
<feature type="compositionally biased region" description="Polar residues" evidence="1">
    <location>
        <begin position="66"/>
        <end position="75"/>
    </location>
</feature>
<comment type="caution">
    <text evidence="2">The sequence shown here is derived from an EMBL/GenBank/DDBJ whole genome shotgun (WGS) entry which is preliminary data.</text>
</comment>
<feature type="non-terminal residue" evidence="2">
    <location>
        <position position="84"/>
    </location>
</feature>
<dbReference type="AlphaFoldDB" id="A0AA38FLX1"/>
<evidence type="ECO:0000256" key="1">
    <source>
        <dbReference type="SAM" id="MobiDB-lite"/>
    </source>
</evidence>
<feature type="non-terminal residue" evidence="2">
    <location>
        <position position="1"/>
    </location>
</feature>
<dbReference type="Proteomes" id="UP000824469">
    <property type="component" value="Unassembled WGS sequence"/>
</dbReference>
<keyword evidence="3" id="KW-1185">Reference proteome</keyword>
<reference evidence="2 3" key="1">
    <citation type="journal article" date="2021" name="Nat. Plants">
        <title>The Taxus genome provides insights into paclitaxel biosynthesis.</title>
        <authorList>
            <person name="Xiong X."/>
            <person name="Gou J."/>
            <person name="Liao Q."/>
            <person name="Li Y."/>
            <person name="Zhou Q."/>
            <person name="Bi G."/>
            <person name="Li C."/>
            <person name="Du R."/>
            <person name="Wang X."/>
            <person name="Sun T."/>
            <person name="Guo L."/>
            <person name="Liang H."/>
            <person name="Lu P."/>
            <person name="Wu Y."/>
            <person name="Zhang Z."/>
            <person name="Ro D.K."/>
            <person name="Shang Y."/>
            <person name="Huang S."/>
            <person name="Yan J."/>
        </authorList>
    </citation>
    <scope>NUCLEOTIDE SEQUENCE [LARGE SCALE GENOMIC DNA]</scope>
    <source>
        <strain evidence="2">Ta-2019</strain>
    </source>
</reference>
<feature type="region of interest" description="Disordered" evidence="1">
    <location>
        <begin position="49"/>
        <end position="84"/>
    </location>
</feature>
<proteinExistence type="predicted"/>